<evidence type="ECO:0000313" key="3">
    <source>
        <dbReference type="Proteomes" id="UP000006798"/>
    </source>
</evidence>
<geneLocation type="plasmid" evidence="2 3">
    <name>pBB1</name>
</geneLocation>
<dbReference type="NCBIfam" id="NF033572">
    <property type="entry name" value="transpos_ISKra4"/>
    <property type="match status" value="1"/>
</dbReference>
<dbReference type="AlphaFoldDB" id="F8GX61"/>
<feature type="region of interest" description="Disordered" evidence="1">
    <location>
        <begin position="37"/>
        <end position="65"/>
    </location>
</feature>
<dbReference type="KEGG" id="cnc:CNE_BB1p05110"/>
<evidence type="ECO:0000313" key="2">
    <source>
        <dbReference type="EMBL" id="AEI81931.1"/>
    </source>
</evidence>
<sequence length="328" mass="37182">MSYGLTVNVLQEVLPLDHVLAASSIRRQVTTLGRRLEAEQATDARQQAEVAASGRSPEIPEPSPVRAVGIDGGYLRLAGHRRRQDGWFEVIVGKSLRDQDGGHSFAYVHKLERRPADRMWNFLLREGVQPSKPVTFLSDGGDTVRFAQLGFGDRGEYVLDWFHIAMRVQNLEQMIKGRPAHCDGPSNAALIKALHGAKWHLWHGCPHPALRRLESLGWDLDAEGSPEEAKLLGKLEEFIVYLDNNRHFIVNYGDRYRHGEPIASGFVESAVNQVVSKRFVKRQQMAWRPRHAHNLLQIRTAVLNNQLRSYVERWYPSIAGEEDHRLAA</sequence>
<evidence type="ECO:0000256" key="1">
    <source>
        <dbReference type="SAM" id="MobiDB-lite"/>
    </source>
</evidence>
<gene>
    <name evidence="2" type="ordered locus">CNE_BB1p05110</name>
</gene>
<protein>
    <recommendedName>
        <fullName evidence="4">ISKra4 family transposase</fullName>
    </recommendedName>
</protein>
<dbReference type="Proteomes" id="UP000006798">
    <property type="component" value="Plasmid pBB1"/>
</dbReference>
<accession>F8GX61</accession>
<evidence type="ECO:0008006" key="4">
    <source>
        <dbReference type="Google" id="ProtNLM"/>
    </source>
</evidence>
<dbReference type="HOGENOM" id="CLU_047254_0_0_4"/>
<organism evidence="2 3">
    <name type="scientific">Cupriavidus necator (strain ATCC 43291 / DSM 13513 / CCUG 52238 / LMG 8453 / N-1)</name>
    <name type="common">Ralstonia eutropha</name>
    <dbReference type="NCBI Taxonomy" id="1042878"/>
    <lineage>
        <taxon>Bacteria</taxon>
        <taxon>Pseudomonadati</taxon>
        <taxon>Pseudomonadota</taxon>
        <taxon>Betaproteobacteria</taxon>
        <taxon>Burkholderiales</taxon>
        <taxon>Burkholderiaceae</taxon>
        <taxon>Cupriavidus</taxon>
    </lineage>
</organism>
<proteinExistence type="predicted"/>
<reference evidence="2 3" key="1">
    <citation type="journal article" date="2011" name="J. Bacteriol.">
        <title>Complete genome sequence of the type strain Cupriavidus necator N-1.</title>
        <authorList>
            <person name="Poehlein A."/>
            <person name="Kusian B."/>
            <person name="Friedrich B."/>
            <person name="Daniel R."/>
            <person name="Bowien B."/>
        </authorList>
    </citation>
    <scope>NUCLEOTIDE SEQUENCE [LARGE SCALE GENOMIC DNA]</scope>
    <source>
        <strain evidence="3">ATCC 43291 / DSM 13513 / CCUG 52238 / LMG 8453 / N-1</strain>
        <plasmid evidence="2 3">pBB1</plasmid>
    </source>
</reference>
<keyword evidence="2" id="KW-0614">Plasmid</keyword>
<name>F8GX61_CUPNN</name>
<dbReference type="EMBL" id="CP002879">
    <property type="protein sequence ID" value="AEI81931.1"/>
    <property type="molecule type" value="Genomic_DNA"/>
</dbReference>